<dbReference type="Pfam" id="PF00702">
    <property type="entry name" value="Hydrolase"/>
    <property type="match status" value="1"/>
</dbReference>
<dbReference type="RefSeq" id="WP_380617344.1">
    <property type="nucleotide sequence ID" value="NZ_JBHSDK010000001.1"/>
</dbReference>
<evidence type="ECO:0000313" key="1">
    <source>
        <dbReference type="EMBL" id="MFC4333603.1"/>
    </source>
</evidence>
<keyword evidence="2" id="KW-1185">Reference proteome</keyword>
<reference evidence="2" key="1">
    <citation type="journal article" date="2019" name="Int. J. Syst. Evol. Microbiol.">
        <title>The Global Catalogue of Microorganisms (GCM) 10K type strain sequencing project: providing services to taxonomists for standard genome sequencing and annotation.</title>
        <authorList>
            <consortium name="The Broad Institute Genomics Platform"/>
            <consortium name="The Broad Institute Genome Sequencing Center for Infectious Disease"/>
            <person name="Wu L."/>
            <person name="Ma J."/>
        </authorList>
    </citation>
    <scope>NUCLEOTIDE SEQUENCE [LARGE SCALE GENOMIC DNA]</scope>
    <source>
        <strain evidence="2">IBRC-M 10908</strain>
    </source>
</reference>
<dbReference type="Proteomes" id="UP001595823">
    <property type="component" value="Unassembled WGS sequence"/>
</dbReference>
<dbReference type="GO" id="GO:0016787">
    <property type="term" value="F:hydrolase activity"/>
    <property type="evidence" value="ECO:0007669"/>
    <property type="project" value="UniProtKB-KW"/>
</dbReference>
<dbReference type="Gene3D" id="3.40.50.1000">
    <property type="entry name" value="HAD superfamily/HAD-like"/>
    <property type="match status" value="1"/>
</dbReference>
<dbReference type="PANTHER" id="PTHR43434:SF1">
    <property type="entry name" value="PHOSPHOGLYCOLATE PHOSPHATASE"/>
    <property type="match status" value="1"/>
</dbReference>
<dbReference type="EC" id="3.-.-.-" evidence="1"/>
<dbReference type="InterPro" id="IPR050155">
    <property type="entry name" value="HAD-like_hydrolase_sf"/>
</dbReference>
<organism evidence="1 2">
    <name type="scientific">Salininema proteolyticum</name>
    <dbReference type="NCBI Taxonomy" id="1607685"/>
    <lineage>
        <taxon>Bacteria</taxon>
        <taxon>Bacillati</taxon>
        <taxon>Actinomycetota</taxon>
        <taxon>Actinomycetes</taxon>
        <taxon>Glycomycetales</taxon>
        <taxon>Glycomycetaceae</taxon>
        <taxon>Salininema</taxon>
    </lineage>
</organism>
<dbReference type="NCBIfam" id="TIGR01509">
    <property type="entry name" value="HAD-SF-IA-v3"/>
    <property type="match status" value="1"/>
</dbReference>
<dbReference type="EMBL" id="JBHSDK010000001">
    <property type="protein sequence ID" value="MFC4333603.1"/>
    <property type="molecule type" value="Genomic_DNA"/>
</dbReference>
<dbReference type="NCBIfam" id="TIGR01549">
    <property type="entry name" value="HAD-SF-IA-v1"/>
    <property type="match status" value="1"/>
</dbReference>
<dbReference type="SUPFAM" id="SSF56784">
    <property type="entry name" value="HAD-like"/>
    <property type="match status" value="1"/>
</dbReference>
<dbReference type="SFLD" id="SFLDG01129">
    <property type="entry name" value="C1.5:_HAD__Beta-PGM__Phosphata"/>
    <property type="match status" value="1"/>
</dbReference>
<dbReference type="PANTHER" id="PTHR43434">
    <property type="entry name" value="PHOSPHOGLYCOLATE PHOSPHATASE"/>
    <property type="match status" value="1"/>
</dbReference>
<name>A0ABV8TT38_9ACTN</name>
<gene>
    <name evidence="1" type="ORF">ACFPET_00115</name>
</gene>
<accession>A0ABV8TT38</accession>
<comment type="caution">
    <text evidence="1">The sequence shown here is derived from an EMBL/GenBank/DDBJ whole genome shotgun (WGS) entry which is preliminary data.</text>
</comment>
<dbReference type="InterPro" id="IPR006439">
    <property type="entry name" value="HAD-SF_hydro_IA"/>
</dbReference>
<dbReference type="InterPro" id="IPR023214">
    <property type="entry name" value="HAD_sf"/>
</dbReference>
<dbReference type="Gene3D" id="1.10.150.240">
    <property type="entry name" value="Putative phosphatase, domain 2"/>
    <property type="match status" value="1"/>
</dbReference>
<sequence>MAISEVVWDMDGTLLDTARAVPAAYIAATEELCGRTVDRDEVLRLYPVGPPAEILARLVGRVLSAEEEEAYYRRLGESPVDPFPGVAETLAALASRGKRLAVFTGASHRAAEILLASAGIGPDVLIGGDEVPAMKPAPDGLAMAAQKLGREPGELAYVGDSPLDMRAASAAGFAAWSPSWGHMYEPETPADRVLDRPGEVLGLLNGF</sequence>
<dbReference type="SFLD" id="SFLDS00003">
    <property type="entry name" value="Haloacid_Dehalogenase"/>
    <property type="match status" value="1"/>
</dbReference>
<keyword evidence="1" id="KW-0378">Hydrolase</keyword>
<dbReference type="InterPro" id="IPR023198">
    <property type="entry name" value="PGP-like_dom2"/>
</dbReference>
<dbReference type="InterPro" id="IPR036412">
    <property type="entry name" value="HAD-like_sf"/>
</dbReference>
<proteinExistence type="predicted"/>
<protein>
    <submittedName>
        <fullName evidence="1">HAD family hydrolase</fullName>
        <ecNumber evidence="1">3.-.-.-</ecNumber>
    </submittedName>
</protein>
<evidence type="ECO:0000313" key="2">
    <source>
        <dbReference type="Proteomes" id="UP001595823"/>
    </source>
</evidence>